<gene>
    <name evidence="13" type="primary">LOC108885980</name>
</gene>
<dbReference type="GO" id="GO:0005737">
    <property type="term" value="C:cytoplasm"/>
    <property type="evidence" value="ECO:0007669"/>
    <property type="project" value="UniProtKB-SubCell"/>
</dbReference>
<dbReference type="InterPro" id="IPR039396">
    <property type="entry name" value="Deltex_C"/>
</dbReference>
<evidence type="ECO:0000256" key="6">
    <source>
        <dbReference type="ARBA" id="ARBA00022771"/>
    </source>
</evidence>
<evidence type="ECO:0000259" key="11">
    <source>
        <dbReference type="PROSITE" id="PS50089"/>
    </source>
</evidence>
<evidence type="ECO:0000256" key="2">
    <source>
        <dbReference type="ARBA" id="ARBA00004906"/>
    </source>
</evidence>
<feature type="domain" description="RING-type" evidence="11">
    <location>
        <begin position="626"/>
        <end position="665"/>
    </location>
</feature>
<dbReference type="EC" id="2.3.2.27" evidence="9"/>
<dbReference type="InterPro" id="IPR039399">
    <property type="entry name" value="Deltex_C_sf"/>
</dbReference>
<evidence type="ECO:0000256" key="1">
    <source>
        <dbReference type="ARBA" id="ARBA00000900"/>
    </source>
</evidence>
<evidence type="ECO:0000256" key="9">
    <source>
        <dbReference type="RuleBase" id="RU367105"/>
    </source>
</evidence>
<dbReference type="InterPro" id="IPR013083">
    <property type="entry name" value="Znf_RING/FYVE/PHD"/>
</dbReference>
<dbReference type="SMART" id="SM00184">
    <property type="entry name" value="RING"/>
    <property type="match status" value="2"/>
</dbReference>
<dbReference type="InterPro" id="IPR018957">
    <property type="entry name" value="Znf_C3HC4_RING-type"/>
</dbReference>
<dbReference type="GO" id="GO:0007219">
    <property type="term" value="P:Notch signaling pathway"/>
    <property type="evidence" value="ECO:0007669"/>
    <property type="project" value="InterPro"/>
</dbReference>
<dbReference type="GO" id="GO:0008270">
    <property type="term" value="F:zinc ion binding"/>
    <property type="evidence" value="ECO:0007669"/>
    <property type="project" value="UniProtKB-KW"/>
</dbReference>
<dbReference type="PROSITE" id="PS50089">
    <property type="entry name" value="ZF_RING_2"/>
    <property type="match status" value="2"/>
</dbReference>
<dbReference type="Proteomes" id="UP000694890">
    <property type="component" value="Linkage group LG12"/>
</dbReference>
<dbReference type="RefSeq" id="XP_050930505.1">
    <property type="nucleotide sequence ID" value="XM_051074548.1"/>
</dbReference>
<comment type="catalytic activity">
    <reaction evidence="1 9">
        <text>S-ubiquitinyl-[E2 ubiquitin-conjugating enzyme]-L-cysteine + [acceptor protein]-L-lysine = [E2 ubiquitin-conjugating enzyme]-L-cysteine + N(6)-ubiquitinyl-[acceptor protein]-L-lysine.</text>
        <dbReference type="EC" id="2.3.2.27"/>
    </reaction>
</comment>
<dbReference type="GO" id="GO:0016567">
    <property type="term" value="P:protein ubiquitination"/>
    <property type="evidence" value="ECO:0007669"/>
    <property type="project" value="UniProtKB-UniRule"/>
</dbReference>
<proteinExistence type="inferred from homology"/>
<feature type="region of interest" description="Disordered" evidence="10">
    <location>
        <begin position="367"/>
        <end position="391"/>
    </location>
</feature>
<comment type="similarity">
    <text evidence="3 9">Belongs to the Deltex family.</text>
</comment>
<dbReference type="Pfam" id="PF00097">
    <property type="entry name" value="zf-C3HC4"/>
    <property type="match status" value="2"/>
</dbReference>
<evidence type="ECO:0000256" key="7">
    <source>
        <dbReference type="ARBA" id="ARBA00022833"/>
    </source>
</evidence>
<evidence type="ECO:0000256" key="10">
    <source>
        <dbReference type="SAM" id="MobiDB-lite"/>
    </source>
</evidence>
<name>A0AAJ8BDF2_LATCA</name>
<comment type="pathway">
    <text evidence="2 9">Protein modification; protein ubiquitination.</text>
</comment>
<dbReference type="InterPro" id="IPR017907">
    <property type="entry name" value="Znf_RING_CS"/>
</dbReference>
<dbReference type="Pfam" id="PF18102">
    <property type="entry name" value="DTC"/>
    <property type="match status" value="2"/>
</dbReference>
<keyword evidence="6 8" id="KW-0863">Zinc-finger</keyword>
<feature type="domain" description="RING-type" evidence="11">
    <location>
        <begin position="413"/>
        <end position="452"/>
    </location>
</feature>
<dbReference type="GO" id="GO:0061630">
    <property type="term" value="F:ubiquitin protein ligase activity"/>
    <property type="evidence" value="ECO:0007669"/>
    <property type="project" value="UniProtKB-UniRule"/>
</dbReference>
<dbReference type="AlphaFoldDB" id="A0AAJ8BDF2"/>
<dbReference type="Gene3D" id="3.30.40.10">
    <property type="entry name" value="Zinc/RING finger domain, C3HC4 (zinc finger)"/>
    <property type="match status" value="2"/>
</dbReference>
<dbReference type="InterPro" id="IPR039398">
    <property type="entry name" value="Deltex_fam"/>
</dbReference>
<protein>
    <recommendedName>
        <fullName evidence="9">E3 ubiquitin-protein ligase</fullName>
        <ecNumber evidence="9">2.3.2.27</ecNumber>
    </recommendedName>
</protein>
<dbReference type="GeneID" id="108885980"/>
<evidence type="ECO:0000256" key="5">
    <source>
        <dbReference type="ARBA" id="ARBA00022723"/>
    </source>
</evidence>
<dbReference type="SUPFAM" id="SSF57850">
    <property type="entry name" value="RING/U-box"/>
    <property type="match status" value="2"/>
</dbReference>
<sequence>MILQRVLQTWGNNEEISVDCTVENASEDGRAVLKIKPASALNKLQKLVGQTLFNKEGTPTVTVKSVSLGTQELETQIPDVASVKPPSSSVSKPKDVQVQMEKQSSSTAVSAAEEATCLYPVSLPIGCYWYVSHIYREEIKRIERENGVTIEAEVMVRPVPRQKDGDPLKALTEFISLVQNSLPETNGSVIPLKFTDQEQWRDALKIIQRPESKLLLTLSSDELTVCGPSRSQDAISKSLNTASTNTHTFFEDTEWTTLHTPLTIGMIVKDPLVDTGLTMEESCWKLMTTSFKEQVAKIKTKFGVDFKESGISQGKVDVKACYRRPGGNKSMESHAVRALLRLCQTITTSPLRFTQYNGASGFSSSLNNLSEDHQSEGASSRPVLNGQSGYSAHNTDAATAGAVAEGDNKDQTCPICLDAFTNKKTLRCKHEFCEECLEQAKKGSGPICPVCKDVFGVIEGDQPDGKISWTTYSSPLPGFPDCGTIVIDYHIPSGTQTEKHPKPGQYYTGVNRRAYLPNNTEGREVLSLLKRAFDQKLIFTVGTSRMTGIENHVTWNDIHHKTSTSGGPECFGYPDPGYLSRVKEELKAKGIIHIPTLTGQSGYSTNNSEAATAGAAAVGSNKDQTCPICLDAFTNKKKLRCKHEFCEECLEQAKKGSGPICPVCKDVFGVIEGDQPDGKISWTTYSSPLPGFPDCGTIVIDYHIPSGTQTEKHPNPGQYYAGVNRRAYLPNNTEGNEVLKLLKKAFDRKLIFTVGTYRTTGIENQVTWNDIHHKTSTSGGPECFGYPDPGYLSRVKEELKAKGIK</sequence>
<evidence type="ECO:0000256" key="3">
    <source>
        <dbReference type="ARBA" id="ARBA00009413"/>
    </source>
</evidence>
<keyword evidence="7 9" id="KW-0862">Zinc</keyword>
<keyword evidence="5 9" id="KW-0479">Metal-binding</keyword>
<keyword evidence="9" id="KW-0963">Cytoplasm</keyword>
<evidence type="ECO:0000313" key="13">
    <source>
        <dbReference type="RefSeq" id="XP_050930505.1"/>
    </source>
</evidence>
<accession>A0AAJ8BDF2</accession>
<organism evidence="12 13">
    <name type="scientific">Lates calcarifer</name>
    <name type="common">Barramundi</name>
    <name type="synonym">Holocentrus calcarifer</name>
    <dbReference type="NCBI Taxonomy" id="8187"/>
    <lineage>
        <taxon>Eukaryota</taxon>
        <taxon>Metazoa</taxon>
        <taxon>Chordata</taxon>
        <taxon>Craniata</taxon>
        <taxon>Vertebrata</taxon>
        <taxon>Euteleostomi</taxon>
        <taxon>Actinopterygii</taxon>
        <taxon>Neopterygii</taxon>
        <taxon>Teleostei</taxon>
        <taxon>Neoteleostei</taxon>
        <taxon>Acanthomorphata</taxon>
        <taxon>Carangaria</taxon>
        <taxon>Carangaria incertae sedis</taxon>
        <taxon>Centropomidae</taxon>
        <taxon>Lates</taxon>
    </lineage>
</organism>
<comment type="subcellular location">
    <subcellularLocation>
        <location evidence="9">Cytoplasm</location>
    </subcellularLocation>
</comment>
<dbReference type="PANTHER" id="PTHR12622">
    <property type="entry name" value="DELTEX-RELATED"/>
    <property type="match status" value="1"/>
</dbReference>
<reference evidence="13" key="1">
    <citation type="submission" date="2025-08" db="UniProtKB">
        <authorList>
            <consortium name="RefSeq"/>
        </authorList>
    </citation>
    <scope>IDENTIFICATION</scope>
    <source>
        <tissue evidence="13">Brain</tissue>
    </source>
</reference>
<dbReference type="InterPro" id="IPR001841">
    <property type="entry name" value="Znf_RING"/>
</dbReference>
<dbReference type="Gene3D" id="3.30.390.130">
    <property type="match status" value="2"/>
</dbReference>
<evidence type="ECO:0000256" key="4">
    <source>
        <dbReference type="ARBA" id="ARBA00022679"/>
    </source>
</evidence>
<keyword evidence="4 9" id="KW-0808">Transferase</keyword>
<evidence type="ECO:0000313" key="12">
    <source>
        <dbReference type="Proteomes" id="UP000694890"/>
    </source>
</evidence>
<dbReference type="PROSITE" id="PS00518">
    <property type="entry name" value="ZF_RING_1"/>
    <property type="match status" value="2"/>
</dbReference>
<evidence type="ECO:0000256" key="8">
    <source>
        <dbReference type="PROSITE-ProRule" id="PRU00175"/>
    </source>
</evidence>
<dbReference type="CDD" id="cd09633">
    <property type="entry name" value="Deltex_C"/>
    <property type="match status" value="2"/>
</dbReference>